<evidence type="ECO:0000313" key="3">
    <source>
        <dbReference type="Proteomes" id="UP000285376"/>
    </source>
</evidence>
<dbReference type="EMBL" id="QWLM01000006">
    <property type="protein sequence ID" value="RHW46195.1"/>
    <property type="molecule type" value="Genomic_DNA"/>
</dbReference>
<protein>
    <submittedName>
        <fullName evidence="2">TIGR02611 family protein</fullName>
    </submittedName>
</protein>
<feature type="transmembrane region" description="Helical" evidence="1">
    <location>
        <begin position="61"/>
        <end position="79"/>
    </location>
</feature>
<gene>
    <name evidence="2" type="ORF">D1832_06940</name>
</gene>
<feature type="transmembrane region" description="Helical" evidence="1">
    <location>
        <begin position="107"/>
        <end position="133"/>
    </location>
</feature>
<dbReference type="AlphaFoldDB" id="A0A417Z6F6"/>
<feature type="transmembrane region" description="Helical" evidence="1">
    <location>
        <begin position="35"/>
        <end position="55"/>
    </location>
</feature>
<name>A0A417Z6F6_9MICO</name>
<dbReference type="InterPro" id="IPR019099">
    <property type="entry name" value="Uncharacterised_PGPGW_TM"/>
</dbReference>
<reference evidence="2 3" key="1">
    <citation type="submission" date="2018-08" db="EMBL/GenBank/DDBJ databases">
        <title>Whole genome sequence analysis of Dermacoccus abyssi bacteria isolated from Deep Mariana trench Micromonospora spp reveals genes involved in the environmental adaptation and production of secondary metabolites.</title>
        <authorList>
            <person name="Abdel-Mageed W.M."/>
            <person name="Lehri B."/>
            <person name="Nouioui I."/>
            <person name="Goodfellow I."/>
            <person name="Jaspars M."/>
            <person name="Karlyshev A."/>
        </authorList>
    </citation>
    <scope>NUCLEOTIDE SEQUENCE [LARGE SCALE GENOMIC DNA]</scope>
    <source>
        <strain evidence="2 3">MT1.1</strain>
    </source>
</reference>
<proteinExistence type="predicted"/>
<accession>A0A417Z6F6</accession>
<keyword evidence="1" id="KW-0812">Transmembrane</keyword>
<keyword evidence="1" id="KW-0472">Membrane</keyword>
<dbReference type="Proteomes" id="UP000285376">
    <property type="component" value="Unassembled WGS sequence"/>
</dbReference>
<evidence type="ECO:0000256" key="1">
    <source>
        <dbReference type="SAM" id="Phobius"/>
    </source>
</evidence>
<sequence length="148" mass="16772">MHEEQAHGATPVDGGDRDRWEWRRRIRANPRSAQIYRMAVAIFGLIVVLIGIILLPFPGPGWVIIFIGLGIWASEFEWAQNLLKWVRGTVEAWWDWLEKKGLWAKAIAALLTFALVLAIFWAMFAVSGVPGWFPDFAKDFLVKVPGLG</sequence>
<organism evidence="2 3">
    <name type="scientific">Dermacoccus abyssi</name>
    <dbReference type="NCBI Taxonomy" id="322596"/>
    <lineage>
        <taxon>Bacteria</taxon>
        <taxon>Bacillati</taxon>
        <taxon>Actinomycetota</taxon>
        <taxon>Actinomycetes</taxon>
        <taxon>Micrococcales</taxon>
        <taxon>Dermacoccaceae</taxon>
        <taxon>Dermacoccus</taxon>
    </lineage>
</organism>
<dbReference type="RefSeq" id="WP_118913217.1">
    <property type="nucleotide sequence ID" value="NZ_CBCRVH010000008.1"/>
</dbReference>
<dbReference type="InterPro" id="IPR013434">
    <property type="entry name" value="CHP02611"/>
</dbReference>
<evidence type="ECO:0000313" key="2">
    <source>
        <dbReference type="EMBL" id="RHW46195.1"/>
    </source>
</evidence>
<dbReference type="Pfam" id="PF09656">
    <property type="entry name" value="PGPGW"/>
    <property type="match status" value="1"/>
</dbReference>
<dbReference type="NCBIfam" id="TIGR02611">
    <property type="entry name" value="TIGR02611 family protein"/>
    <property type="match status" value="1"/>
</dbReference>
<comment type="caution">
    <text evidence="2">The sequence shown here is derived from an EMBL/GenBank/DDBJ whole genome shotgun (WGS) entry which is preliminary data.</text>
</comment>
<keyword evidence="1" id="KW-1133">Transmembrane helix</keyword>